<evidence type="ECO:0008006" key="4">
    <source>
        <dbReference type="Google" id="ProtNLM"/>
    </source>
</evidence>
<dbReference type="InterPro" id="IPR036259">
    <property type="entry name" value="MFS_trans_sf"/>
</dbReference>
<comment type="caution">
    <text evidence="2">The sequence shown here is derived from an EMBL/GenBank/DDBJ whole genome shotgun (WGS) entry which is preliminary data.</text>
</comment>
<keyword evidence="1" id="KW-0812">Transmembrane</keyword>
<dbReference type="Proteomes" id="UP000815325">
    <property type="component" value="Unassembled WGS sequence"/>
</dbReference>
<reference evidence="2" key="1">
    <citation type="submission" date="2017-08" db="EMBL/GenBank/DDBJ databases">
        <authorList>
            <person name="Polle J.E."/>
            <person name="Barry K."/>
            <person name="Cushman J."/>
            <person name="Schmutz J."/>
            <person name="Tran D."/>
            <person name="Hathwaick L.T."/>
            <person name="Yim W.C."/>
            <person name="Jenkins J."/>
            <person name="Mckie-Krisberg Z.M."/>
            <person name="Prochnik S."/>
            <person name="Lindquist E."/>
            <person name="Dockter R.B."/>
            <person name="Adam C."/>
            <person name="Molina H."/>
            <person name="Bunkerborg J."/>
            <person name="Jin E."/>
            <person name="Buchheim M."/>
            <person name="Magnuson J."/>
        </authorList>
    </citation>
    <scope>NUCLEOTIDE SEQUENCE</scope>
    <source>
        <strain evidence="2">CCAP 19/18</strain>
    </source>
</reference>
<proteinExistence type="predicted"/>
<accession>A0ABQ7GAX4</accession>
<protein>
    <recommendedName>
        <fullName evidence="4">Major facilitator superfamily (MFS) profile domain-containing protein</fullName>
    </recommendedName>
</protein>
<dbReference type="SUPFAM" id="SSF103473">
    <property type="entry name" value="MFS general substrate transporter"/>
    <property type="match status" value="1"/>
</dbReference>
<evidence type="ECO:0000256" key="1">
    <source>
        <dbReference type="SAM" id="Phobius"/>
    </source>
</evidence>
<dbReference type="PANTHER" id="PTHR23518:SF2">
    <property type="entry name" value="MAJOR FACILITATOR SUPERFAMILY TRANSPORTER"/>
    <property type="match status" value="1"/>
</dbReference>
<gene>
    <name evidence="2" type="ORF">DUNSADRAFT_12622</name>
</gene>
<keyword evidence="3" id="KW-1185">Reference proteome</keyword>
<sequence length="206" mass="22454">MEQALYHKNYVCSCRANLRQHAPPLPSIPRPLSFLRPHQRAVHVSVAVAQPGDDSSRSEAAAAPSPLEKLTSLFKPLSDPALNNKLLALAVGQMLCSLATLIHDSYLPVYIQDELGLSNTKIGALQGAAQFLCQLSKGVSGVVGDILGSQVRMLVFGTFITLLCKPMYAMLSSVYGIFGLTACIYWFFTAKLLDRLSKVQFMRNAL</sequence>
<name>A0ABQ7GAX4_DUNSA</name>
<keyword evidence="1" id="KW-0472">Membrane</keyword>
<evidence type="ECO:0000313" key="3">
    <source>
        <dbReference type="Proteomes" id="UP000815325"/>
    </source>
</evidence>
<evidence type="ECO:0000313" key="2">
    <source>
        <dbReference type="EMBL" id="KAF5831752.1"/>
    </source>
</evidence>
<dbReference type="EMBL" id="MU069924">
    <property type="protein sequence ID" value="KAF5831752.1"/>
    <property type="molecule type" value="Genomic_DNA"/>
</dbReference>
<feature type="transmembrane region" description="Helical" evidence="1">
    <location>
        <begin position="167"/>
        <end position="188"/>
    </location>
</feature>
<dbReference type="Gene3D" id="1.20.1250.20">
    <property type="entry name" value="MFS general substrate transporter like domains"/>
    <property type="match status" value="1"/>
</dbReference>
<dbReference type="PANTHER" id="PTHR23518">
    <property type="entry name" value="C-METHYLTRANSFERASE"/>
    <property type="match status" value="1"/>
</dbReference>
<keyword evidence="1" id="KW-1133">Transmembrane helix</keyword>
<organism evidence="2 3">
    <name type="scientific">Dunaliella salina</name>
    <name type="common">Green alga</name>
    <name type="synonym">Protococcus salinus</name>
    <dbReference type="NCBI Taxonomy" id="3046"/>
    <lineage>
        <taxon>Eukaryota</taxon>
        <taxon>Viridiplantae</taxon>
        <taxon>Chlorophyta</taxon>
        <taxon>core chlorophytes</taxon>
        <taxon>Chlorophyceae</taxon>
        <taxon>CS clade</taxon>
        <taxon>Chlamydomonadales</taxon>
        <taxon>Dunaliellaceae</taxon>
        <taxon>Dunaliella</taxon>
    </lineage>
</organism>